<evidence type="ECO:0000256" key="2">
    <source>
        <dbReference type="ARBA" id="ARBA00023239"/>
    </source>
</evidence>
<dbReference type="PANTHER" id="PTHR48094">
    <property type="entry name" value="PROTEIN/NUCLEIC ACID DEGLYCASE DJ-1-RELATED"/>
    <property type="match status" value="1"/>
</dbReference>
<dbReference type="InterPro" id="IPR029062">
    <property type="entry name" value="Class_I_gatase-like"/>
</dbReference>
<keyword evidence="5" id="KW-0808">Transferase</keyword>
<dbReference type="AlphaFoldDB" id="A0A2W4WQM8"/>
<proteinExistence type="inferred from homology"/>
<feature type="domain" description="DJ-1/PfpI" evidence="4">
    <location>
        <begin position="24"/>
        <end position="232"/>
    </location>
</feature>
<evidence type="ECO:0000313" key="6">
    <source>
        <dbReference type="Proteomes" id="UP000249467"/>
    </source>
</evidence>
<dbReference type="Pfam" id="PF01965">
    <property type="entry name" value="DJ-1_PfpI"/>
    <property type="match status" value="1"/>
</dbReference>
<protein>
    <submittedName>
        <fullName evidence="5">Type 1 glutamine amidotransferase domain-containing protein</fullName>
    </submittedName>
</protein>
<keyword evidence="5" id="KW-0315">Glutamine amidotransferase</keyword>
<organism evidence="5 6">
    <name type="scientific">Pseudanabaena frigida</name>
    <dbReference type="NCBI Taxonomy" id="945775"/>
    <lineage>
        <taxon>Bacteria</taxon>
        <taxon>Bacillati</taxon>
        <taxon>Cyanobacteriota</taxon>
        <taxon>Cyanophyceae</taxon>
        <taxon>Pseudanabaenales</taxon>
        <taxon>Pseudanabaenaceae</taxon>
        <taxon>Pseudanabaena</taxon>
    </lineage>
</organism>
<comment type="similarity">
    <text evidence="3">Belongs to the peptidase C56 family. HSP31-like subfamily.</text>
</comment>
<reference evidence="5 6" key="2">
    <citation type="submission" date="2018-06" db="EMBL/GenBank/DDBJ databases">
        <title>Metagenomic assembly of (sub)arctic Cyanobacteria and their associated microbiome from non-axenic cultures.</title>
        <authorList>
            <person name="Baurain D."/>
        </authorList>
    </citation>
    <scope>NUCLEOTIDE SEQUENCE [LARGE SCALE GENOMIC DNA]</scope>
    <source>
        <strain evidence="5">ULC066bin1</strain>
    </source>
</reference>
<accession>A0A2W4WQM8</accession>
<dbReference type="GO" id="GO:0019243">
    <property type="term" value="P:methylglyoxal catabolic process to D-lactate via S-lactoyl-glutathione"/>
    <property type="evidence" value="ECO:0007669"/>
    <property type="project" value="TreeGrafter"/>
</dbReference>
<dbReference type="CDD" id="cd03141">
    <property type="entry name" value="GATase1_Hsp31_like"/>
    <property type="match status" value="1"/>
</dbReference>
<evidence type="ECO:0000256" key="3">
    <source>
        <dbReference type="ARBA" id="ARBA00038493"/>
    </source>
</evidence>
<gene>
    <name evidence="5" type="ORF">DCF19_02795</name>
</gene>
<dbReference type="EMBL" id="QBML01000003">
    <property type="protein sequence ID" value="PZO44149.1"/>
    <property type="molecule type" value="Genomic_DNA"/>
</dbReference>
<dbReference type="Gene3D" id="3.40.50.880">
    <property type="match status" value="1"/>
</dbReference>
<comment type="caution">
    <text evidence="5">The sequence shown here is derived from an EMBL/GenBank/DDBJ whole genome shotgun (WGS) entry which is preliminary data.</text>
</comment>
<dbReference type="GO" id="GO:0016740">
    <property type="term" value="F:transferase activity"/>
    <property type="evidence" value="ECO:0007669"/>
    <property type="project" value="UniProtKB-KW"/>
</dbReference>
<dbReference type="GO" id="GO:0005737">
    <property type="term" value="C:cytoplasm"/>
    <property type="evidence" value="ECO:0007669"/>
    <property type="project" value="TreeGrafter"/>
</dbReference>
<dbReference type="Proteomes" id="UP000249467">
    <property type="component" value="Unassembled WGS sequence"/>
</dbReference>
<dbReference type="PANTHER" id="PTHR48094:SF11">
    <property type="entry name" value="GLUTATHIONE-INDEPENDENT GLYOXALASE HSP31-RELATED"/>
    <property type="match status" value="1"/>
</dbReference>
<evidence type="ECO:0000259" key="4">
    <source>
        <dbReference type="Pfam" id="PF01965"/>
    </source>
</evidence>
<evidence type="ECO:0000313" key="5">
    <source>
        <dbReference type="EMBL" id="PZO44149.1"/>
    </source>
</evidence>
<dbReference type="SUPFAM" id="SSF52317">
    <property type="entry name" value="Class I glutamine amidotransferase-like"/>
    <property type="match status" value="1"/>
</dbReference>
<dbReference type="InterPro" id="IPR002818">
    <property type="entry name" value="DJ-1/PfpI"/>
</dbReference>
<reference evidence="5 6" key="1">
    <citation type="submission" date="2018-04" db="EMBL/GenBank/DDBJ databases">
        <authorList>
            <person name="Go L.Y."/>
            <person name="Mitchell J.A."/>
        </authorList>
    </citation>
    <scope>NUCLEOTIDE SEQUENCE [LARGE SCALE GENOMIC DNA]</scope>
    <source>
        <strain evidence="5">ULC066bin1</strain>
    </source>
</reference>
<keyword evidence="2" id="KW-0456">Lyase</keyword>
<dbReference type="InterPro" id="IPR050325">
    <property type="entry name" value="Prot/Nucl_acid_deglycase"/>
</dbReference>
<keyword evidence="1" id="KW-0346">Stress response</keyword>
<dbReference type="GO" id="GO:0019172">
    <property type="term" value="F:glyoxalase III activity"/>
    <property type="evidence" value="ECO:0007669"/>
    <property type="project" value="TreeGrafter"/>
</dbReference>
<name>A0A2W4WQM8_9CYAN</name>
<sequence length="238" mass="25663">MSKQILLIVANPSTSTTLGISVGFWAAELIHPYDAFIKAGCQVTIASPKGGKVEFDSLSDPRDASGYSKDDVLSLQYINQPDFMQLLENTPAIATLNIDDFDAIVVCGGQSPMFTFRQDRNLVQLFTNFYGTGKPTAALCHGTCLLLETKLPNGEYLIQGKSITGFANSEEDYADQVVGQKVMPFRIEDEAKQLGANFVTEAPFSPHAICDGNLITGQQQNSGSETAKLVLEALGVTV</sequence>
<evidence type="ECO:0000256" key="1">
    <source>
        <dbReference type="ARBA" id="ARBA00023016"/>
    </source>
</evidence>